<dbReference type="InterPro" id="IPR003165">
    <property type="entry name" value="Piwi"/>
</dbReference>
<keyword evidence="5" id="KW-1185">Reference proteome</keyword>
<sequence length="637" mass="74158">MAEIKLNFLPIEQRDFSFRVYRKLRTDTVVNDDTLYTYSLPTDKNASRDRTGYLISFHQREGFEPYDVFFLESRDLTKKLLTVKLIDQLRKSSSLPFNLAESKYNGDRIEFTLDELSHGRRVIFLMPYFLESKGKYGFLVDYKFIKNADVPFDKEVQKLSLSLDKAGNSNKNYYTDKYRLLQSFLRSAYNDFQSFPITDDLEITVSHALCAMQCMQLGKKEYMFHHSSTSYSQFQGIRNYGPYKRVSASTQFIFIFEDKYRSFANDLYLSLVGKLNPGTFPGLEIMFKLDFGLDSVKRIQLEDYSKQALLKAVEKVKDFKRQSPETKFIGIYIEDYSSEDKDETASENYYFLKYHFIKENIALQVVNYRKLGAKNALKWSTSNLALQIFSKLGGIPWLVKPNNSNCLILGIGSSHKRDPKTKKTTKYFAYTVCLDSSGLYKSLDILAEAVEEESYLEQLKKNLVILLQSGKFDSYKTCVLHLPFKIKRSEIKALTQAVEQVKQMNFVAIKINLDNKFFGYSSHNTLVPYESSYVQLSKREFLIWFEGLLYGKEVVDKRLSNPVHLEFLNLTDNNEPNSRDYLQDVLNLSGANWRGFNSRSVPISIYYSKIITEYTKAFEELEEYDEGAISNDRPWFL</sequence>
<dbReference type="Gene3D" id="3.30.420.10">
    <property type="entry name" value="Ribonuclease H-like superfamily/Ribonuclease H"/>
    <property type="match status" value="1"/>
</dbReference>
<dbReference type="AlphaFoldDB" id="A0A923SLP9"/>
<dbReference type="RefSeq" id="WP_187069161.1">
    <property type="nucleotide sequence ID" value="NZ_JACRVF010000009.1"/>
</dbReference>
<evidence type="ECO:0000313" key="5">
    <source>
        <dbReference type="Proteomes" id="UP000603640"/>
    </source>
</evidence>
<comment type="caution">
    <text evidence="4">The sequence shown here is derived from an EMBL/GenBank/DDBJ whole genome shotgun (WGS) entry which is preliminary data.</text>
</comment>
<name>A0A923SLP9_9BACT</name>
<dbReference type="EMBL" id="JACRVF010000009">
    <property type="protein sequence ID" value="MBC5995111.1"/>
    <property type="molecule type" value="Genomic_DNA"/>
</dbReference>
<accession>A0A923SLP9</accession>
<dbReference type="Pfam" id="PF02171">
    <property type="entry name" value="Piwi"/>
    <property type="match status" value="1"/>
</dbReference>
<organism evidence="4 5">
    <name type="scientific">Pontibacter cellulosilyticus</name>
    <dbReference type="NCBI Taxonomy" id="1720253"/>
    <lineage>
        <taxon>Bacteria</taxon>
        <taxon>Pseudomonadati</taxon>
        <taxon>Bacteroidota</taxon>
        <taxon>Cytophagia</taxon>
        <taxon>Cytophagales</taxon>
        <taxon>Hymenobacteraceae</taxon>
        <taxon>Pontibacter</taxon>
    </lineage>
</organism>
<evidence type="ECO:0000259" key="3">
    <source>
        <dbReference type="PROSITE" id="PS50822"/>
    </source>
</evidence>
<proteinExistence type="inferred from homology"/>
<protein>
    <recommendedName>
        <fullName evidence="2">Protein argonaute</fullName>
    </recommendedName>
</protein>
<gene>
    <name evidence="4" type="ORF">H8S84_19860</name>
</gene>
<dbReference type="SUPFAM" id="SSF53098">
    <property type="entry name" value="Ribonuclease H-like"/>
    <property type="match status" value="1"/>
</dbReference>
<dbReference type="PROSITE" id="PS50822">
    <property type="entry name" value="PIWI"/>
    <property type="match status" value="1"/>
</dbReference>
<dbReference type="GO" id="GO:0003676">
    <property type="term" value="F:nucleic acid binding"/>
    <property type="evidence" value="ECO:0007669"/>
    <property type="project" value="InterPro"/>
</dbReference>
<dbReference type="Gene3D" id="3.40.50.2300">
    <property type="match status" value="1"/>
</dbReference>
<dbReference type="SMART" id="SM00950">
    <property type="entry name" value="Piwi"/>
    <property type="match status" value="1"/>
</dbReference>
<evidence type="ECO:0000256" key="1">
    <source>
        <dbReference type="ARBA" id="ARBA00035012"/>
    </source>
</evidence>
<dbReference type="InterPro" id="IPR036397">
    <property type="entry name" value="RNaseH_sf"/>
</dbReference>
<feature type="domain" description="Piwi" evidence="3">
    <location>
        <begin position="328"/>
        <end position="620"/>
    </location>
</feature>
<evidence type="ECO:0000256" key="2">
    <source>
        <dbReference type="ARBA" id="ARBA00035032"/>
    </source>
</evidence>
<dbReference type="Proteomes" id="UP000603640">
    <property type="component" value="Unassembled WGS sequence"/>
</dbReference>
<evidence type="ECO:0000313" key="4">
    <source>
        <dbReference type="EMBL" id="MBC5995111.1"/>
    </source>
</evidence>
<reference evidence="4" key="1">
    <citation type="submission" date="2020-08" db="EMBL/GenBank/DDBJ databases">
        <title>Pontibacter sp. SD6 16S ribosomal RNA gene Genome sequencing and assembly.</title>
        <authorList>
            <person name="Kang M."/>
        </authorList>
    </citation>
    <scope>NUCLEOTIDE SEQUENCE</scope>
    <source>
        <strain evidence="4">SD6</strain>
    </source>
</reference>
<comment type="similarity">
    <text evidence="1">Belongs to the argonaute family. Long pAgo subfamily.</text>
</comment>
<dbReference type="InterPro" id="IPR012337">
    <property type="entry name" value="RNaseH-like_sf"/>
</dbReference>